<feature type="region of interest" description="Disordered" evidence="7">
    <location>
        <begin position="25"/>
        <end position="65"/>
    </location>
</feature>
<dbReference type="Gene3D" id="1.10.4030.10">
    <property type="entry name" value="Porin chaperone SurA, peptide-binding domain"/>
    <property type="match status" value="1"/>
</dbReference>
<feature type="chain" id="PRO_5038919112" description="peptidylprolyl isomerase" evidence="8">
    <location>
        <begin position="23"/>
        <end position="252"/>
    </location>
</feature>
<evidence type="ECO:0000256" key="8">
    <source>
        <dbReference type="SAM" id="SignalP"/>
    </source>
</evidence>
<evidence type="ECO:0000256" key="1">
    <source>
        <dbReference type="ARBA" id="ARBA00000971"/>
    </source>
</evidence>
<evidence type="ECO:0000256" key="3">
    <source>
        <dbReference type="ARBA" id="ARBA00022729"/>
    </source>
</evidence>
<dbReference type="PANTHER" id="PTHR47245:SF1">
    <property type="entry name" value="FOLDASE PROTEIN PRSA"/>
    <property type="match status" value="1"/>
</dbReference>
<dbReference type="AlphaFoldDB" id="A0A6A8DDN4"/>
<reference evidence="9" key="1">
    <citation type="submission" date="2019-11" db="EMBL/GenBank/DDBJ databases">
        <authorList>
            <person name="Li J."/>
        </authorList>
    </citation>
    <scope>NUCLEOTIDE SEQUENCE</scope>
    <source>
        <strain evidence="9">B6B</strain>
    </source>
</reference>
<keyword evidence="3 8" id="KW-0732">Signal</keyword>
<name>A0A6A8DDN4_9BACI</name>
<dbReference type="Pfam" id="PF13624">
    <property type="entry name" value="SurA_N_3"/>
    <property type="match status" value="1"/>
</dbReference>
<dbReference type="SUPFAM" id="SSF109998">
    <property type="entry name" value="Triger factor/SurA peptide-binding domain-like"/>
    <property type="match status" value="1"/>
</dbReference>
<dbReference type="PROSITE" id="PS51257">
    <property type="entry name" value="PROKAR_LIPOPROTEIN"/>
    <property type="match status" value="1"/>
</dbReference>
<dbReference type="PANTHER" id="PTHR47245">
    <property type="entry name" value="PEPTIDYLPROLYL ISOMERASE"/>
    <property type="match status" value="1"/>
</dbReference>
<keyword evidence="6" id="KW-0175">Coiled coil</keyword>
<evidence type="ECO:0000256" key="7">
    <source>
        <dbReference type="SAM" id="MobiDB-lite"/>
    </source>
</evidence>
<dbReference type="Proteomes" id="UP000799092">
    <property type="component" value="Unassembled WGS sequence"/>
</dbReference>
<accession>A0A6A8DDN4</accession>
<keyword evidence="5" id="KW-0413">Isomerase</keyword>
<organism evidence="9 10">
    <name type="scientific">Aquibacillus halophilus</name>
    <dbReference type="NCBI Taxonomy" id="930132"/>
    <lineage>
        <taxon>Bacteria</taxon>
        <taxon>Bacillati</taxon>
        <taxon>Bacillota</taxon>
        <taxon>Bacilli</taxon>
        <taxon>Bacillales</taxon>
        <taxon>Bacillaceae</taxon>
        <taxon>Aquibacillus</taxon>
    </lineage>
</organism>
<dbReference type="InterPro" id="IPR050245">
    <property type="entry name" value="PrsA_foldase"/>
</dbReference>
<dbReference type="EC" id="5.2.1.8" evidence="2"/>
<evidence type="ECO:0000256" key="2">
    <source>
        <dbReference type="ARBA" id="ARBA00013194"/>
    </source>
</evidence>
<dbReference type="GO" id="GO:0003755">
    <property type="term" value="F:peptidyl-prolyl cis-trans isomerase activity"/>
    <property type="evidence" value="ECO:0007669"/>
    <property type="project" value="UniProtKB-KW"/>
</dbReference>
<keyword evidence="4" id="KW-0697">Rotamase</keyword>
<sequence length="252" mass="28830">MKKIFLLMIVVLFLSIFLVACSDQEETEQENTDENTEEATSDTEETTPDTEEEATPDVPEAETVDEDTIVATVNGEEINGSKYNQMYNQTLLMFQQYGQEASDAAQVKEQTINSLIEQELLLQEAESKGIEASSSDVNENLEEIKSQFETNEEFEQQLEQLKLTEQSLKEQLAYEIKLNQYIEQEITGTEVTEEEVQEYYDQLVSQQGEGEAPPFEEVQQQLKEQLVQQKERSQLGTLIESLKEQSEIETLI</sequence>
<dbReference type="OrthoDB" id="2969382at2"/>
<feature type="coiled-coil region" evidence="6">
    <location>
        <begin position="108"/>
        <end position="171"/>
    </location>
</feature>
<evidence type="ECO:0000256" key="4">
    <source>
        <dbReference type="ARBA" id="ARBA00023110"/>
    </source>
</evidence>
<evidence type="ECO:0000313" key="9">
    <source>
        <dbReference type="EMBL" id="MRH41939.1"/>
    </source>
</evidence>
<dbReference type="InterPro" id="IPR027304">
    <property type="entry name" value="Trigger_fact/SurA_dom_sf"/>
</dbReference>
<proteinExistence type="predicted"/>
<dbReference type="EMBL" id="WJNG01000003">
    <property type="protein sequence ID" value="MRH41939.1"/>
    <property type="molecule type" value="Genomic_DNA"/>
</dbReference>
<comment type="catalytic activity">
    <reaction evidence="1">
        <text>[protein]-peptidylproline (omega=180) = [protein]-peptidylproline (omega=0)</text>
        <dbReference type="Rhea" id="RHEA:16237"/>
        <dbReference type="Rhea" id="RHEA-COMP:10747"/>
        <dbReference type="Rhea" id="RHEA-COMP:10748"/>
        <dbReference type="ChEBI" id="CHEBI:83833"/>
        <dbReference type="ChEBI" id="CHEBI:83834"/>
        <dbReference type="EC" id="5.2.1.8"/>
    </reaction>
</comment>
<evidence type="ECO:0000256" key="5">
    <source>
        <dbReference type="ARBA" id="ARBA00023235"/>
    </source>
</evidence>
<keyword evidence="10" id="KW-1185">Reference proteome</keyword>
<evidence type="ECO:0000313" key="10">
    <source>
        <dbReference type="Proteomes" id="UP000799092"/>
    </source>
</evidence>
<dbReference type="RefSeq" id="WP_153735603.1">
    <property type="nucleotide sequence ID" value="NZ_WJNG01000003.1"/>
</dbReference>
<protein>
    <recommendedName>
        <fullName evidence="2">peptidylprolyl isomerase</fullName>
        <ecNumber evidence="2">5.2.1.8</ecNumber>
    </recommendedName>
</protein>
<evidence type="ECO:0000256" key="6">
    <source>
        <dbReference type="SAM" id="Coils"/>
    </source>
</evidence>
<gene>
    <name evidence="9" type="ORF">GH741_04530</name>
</gene>
<feature type="signal peptide" evidence="8">
    <location>
        <begin position="1"/>
        <end position="22"/>
    </location>
</feature>
<comment type="caution">
    <text evidence="9">The sequence shown here is derived from an EMBL/GenBank/DDBJ whole genome shotgun (WGS) entry which is preliminary data.</text>
</comment>